<dbReference type="PANTHER" id="PTHR43087">
    <property type="entry name" value="LYSINE/ARGININE/ORNITHINE TRANSPORT SYSTEM KINASE"/>
    <property type="match status" value="1"/>
</dbReference>
<dbReference type="InterPro" id="IPR027417">
    <property type="entry name" value="P-loop_NTPase"/>
</dbReference>
<dbReference type="NCBIfam" id="TIGR00750">
    <property type="entry name" value="lao"/>
    <property type="match status" value="1"/>
</dbReference>
<evidence type="ECO:0000256" key="4">
    <source>
        <dbReference type="ARBA" id="ARBA00023134"/>
    </source>
</evidence>
<keyword evidence="3" id="KW-0378">Hydrolase</keyword>
<dbReference type="InterPro" id="IPR052040">
    <property type="entry name" value="GTPase/Isobutyryl-CoA_mutase"/>
</dbReference>
<dbReference type="STRING" id="39841.SAMN05660836_01030"/>
<dbReference type="AlphaFoldDB" id="A0A1I4SLI4"/>
<proteinExistence type="inferred from homology"/>
<name>A0A1I4SLI4_9BACT</name>
<dbReference type="GO" id="GO:0003924">
    <property type="term" value="F:GTPase activity"/>
    <property type="evidence" value="ECO:0007669"/>
    <property type="project" value="InterPro"/>
</dbReference>
<keyword evidence="5" id="KW-0143">Chaperone</keyword>
<evidence type="ECO:0000256" key="1">
    <source>
        <dbReference type="ARBA" id="ARBA00009625"/>
    </source>
</evidence>
<keyword evidence="4" id="KW-0342">GTP-binding</keyword>
<reference evidence="6 7" key="1">
    <citation type="submission" date="2016-10" db="EMBL/GenBank/DDBJ databases">
        <authorList>
            <person name="de Groot N.N."/>
        </authorList>
    </citation>
    <scope>NUCLEOTIDE SEQUENCE [LARGE SCALE GENOMIC DNA]</scope>
    <source>
        <strain evidence="6 7">DSM 9990</strain>
    </source>
</reference>
<comment type="similarity">
    <text evidence="1">Belongs to the SIMIBI class G3E GTPase family. ArgK/MeaB subfamily.</text>
</comment>
<keyword evidence="6" id="KW-0418">Kinase</keyword>
<evidence type="ECO:0000256" key="2">
    <source>
        <dbReference type="ARBA" id="ARBA00022741"/>
    </source>
</evidence>
<dbReference type="Pfam" id="PF03308">
    <property type="entry name" value="MeaB"/>
    <property type="match status" value="1"/>
</dbReference>
<dbReference type="CDD" id="cd03114">
    <property type="entry name" value="MMAA-like"/>
    <property type="match status" value="1"/>
</dbReference>
<keyword evidence="2" id="KW-0547">Nucleotide-binding</keyword>
<dbReference type="GO" id="GO:0005525">
    <property type="term" value="F:GTP binding"/>
    <property type="evidence" value="ECO:0007669"/>
    <property type="project" value="UniProtKB-KW"/>
</dbReference>
<organism evidence="6 7">
    <name type="scientific">Thermodesulforhabdus norvegica</name>
    <dbReference type="NCBI Taxonomy" id="39841"/>
    <lineage>
        <taxon>Bacteria</taxon>
        <taxon>Pseudomonadati</taxon>
        <taxon>Thermodesulfobacteriota</taxon>
        <taxon>Syntrophobacteria</taxon>
        <taxon>Syntrophobacterales</taxon>
        <taxon>Thermodesulforhabdaceae</taxon>
        <taxon>Thermodesulforhabdus</taxon>
    </lineage>
</organism>
<evidence type="ECO:0000256" key="5">
    <source>
        <dbReference type="ARBA" id="ARBA00023186"/>
    </source>
</evidence>
<evidence type="ECO:0000313" key="7">
    <source>
        <dbReference type="Proteomes" id="UP000199611"/>
    </source>
</evidence>
<dbReference type="SUPFAM" id="SSF52540">
    <property type="entry name" value="P-loop containing nucleoside triphosphate hydrolases"/>
    <property type="match status" value="1"/>
</dbReference>
<dbReference type="GO" id="GO:0016301">
    <property type="term" value="F:kinase activity"/>
    <property type="evidence" value="ECO:0007669"/>
    <property type="project" value="UniProtKB-KW"/>
</dbReference>
<dbReference type="InterPro" id="IPR005129">
    <property type="entry name" value="GTPase_ArgK"/>
</dbReference>
<protein>
    <submittedName>
        <fullName evidence="6">LAO/AO transport system kinase</fullName>
    </submittedName>
</protein>
<dbReference type="Proteomes" id="UP000199611">
    <property type="component" value="Unassembled WGS sequence"/>
</dbReference>
<evidence type="ECO:0000313" key="6">
    <source>
        <dbReference type="EMBL" id="SFM65289.1"/>
    </source>
</evidence>
<evidence type="ECO:0000256" key="3">
    <source>
        <dbReference type="ARBA" id="ARBA00022801"/>
    </source>
</evidence>
<dbReference type="EMBL" id="FOUU01000002">
    <property type="protein sequence ID" value="SFM65289.1"/>
    <property type="molecule type" value="Genomic_DNA"/>
</dbReference>
<dbReference type="OrthoDB" id="9778292at2"/>
<dbReference type="Gene3D" id="3.40.50.300">
    <property type="entry name" value="P-loop containing nucleotide triphosphate hydrolases"/>
    <property type="match status" value="1"/>
</dbReference>
<keyword evidence="7" id="KW-1185">Reference proteome</keyword>
<gene>
    <name evidence="6" type="ORF">SAMN05660836_01030</name>
</gene>
<accession>A0A1I4SLI4</accession>
<sequence>MSDVVQQVLKGDVRTVARLLRDIDDQVPSTRTILRELYPYTGKAYVIGITGPPGAGKSTLVDQMTAYYRKLGKTVAILAIDPTSPFSGGAILGDRIRMQRHFLDSGVFIRSLATRGHFGGLTKSTHDMITVLDAMGKDIILVETVGVGQGEVEIADCAHTTLVVTVPGLGDDIQAIKAGIMEIGNIFVVNKADREGAKKTVQELRNLLEMGKRFRMEAGAEDGWDPPVIETQAHKGIGIDDLCEAIEKHREFISAREKEWQKIVRKRVLHQFSETLKDELFKEMVKRLRKKGLELEDIVSMIVNKESDPYSLARQYINEEMVPEVSEGA</sequence>
<dbReference type="RefSeq" id="WP_093393976.1">
    <property type="nucleotide sequence ID" value="NZ_FOUU01000002.1"/>
</dbReference>
<keyword evidence="6" id="KW-0808">Transferase</keyword>
<dbReference type="PANTHER" id="PTHR43087:SF1">
    <property type="entry name" value="LAO_AO TRANSPORT SYSTEM ATPASE"/>
    <property type="match status" value="1"/>
</dbReference>